<reference evidence="4 5" key="1">
    <citation type="submission" date="2019-06" db="EMBL/GenBank/DDBJ databases">
        <title>New taxonomy in bacterial strain CC-CFT640, isolated from vineyard.</title>
        <authorList>
            <person name="Lin S.-Y."/>
            <person name="Tsai C.-F."/>
            <person name="Young C.-C."/>
        </authorList>
    </citation>
    <scope>NUCLEOTIDE SEQUENCE [LARGE SCALE GENOMIC DNA]</scope>
    <source>
        <strain evidence="4 5">CC-CFT640</strain>
    </source>
</reference>
<dbReference type="PANTHER" id="PTHR11365">
    <property type="entry name" value="5-OXOPROLINASE RELATED"/>
    <property type="match status" value="1"/>
</dbReference>
<dbReference type="OrthoDB" id="9759608at2"/>
<dbReference type="GO" id="GO:0006749">
    <property type="term" value="P:glutathione metabolic process"/>
    <property type="evidence" value="ECO:0007669"/>
    <property type="project" value="TreeGrafter"/>
</dbReference>
<dbReference type="InterPro" id="IPR045079">
    <property type="entry name" value="Oxoprolinase-like"/>
</dbReference>
<proteinExistence type="predicted"/>
<accession>A0A5C8PSF9</accession>
<organism evidence="4 5">
    <name type="scientific">Vineibacter terrae</name>
    <dbReference type="NCBI Taxonomy" id="2586908"/>
    <lineage>
        <taxon>Bacteria</taxon>
        <taxon>Pseudomonadati</taxon>
        <taxon>Pseudomonadota</taxon>
        <taxon>Alphaproteobacteria</taxon>
        <taxon>Hyphomicrobiales</taxon>
        <taxon>Vineibacter</taxon>
    </lineage>
</organism>
<evidence type="ECO:0000259" key="2">
    <source>
        <dbReference type="Pfam" id="PF05378"/>
    </source>
</evidence>
<dbReference type="InterPro" id="IPR002821">
    <property type="entry name" value="Hydantoinase_A"/>
</dbReference>
<dbReference type="InterPro" id="IPR043129">
    <property type="entry name" value="ATPase_NBD"/>
</dbReference>
<evidence type="ECO:0000313" key="5">
    <source>
        <dbReference type="Proteomes" id="UP000321638"/>
    </source>
</evidence>
<comment type="caution">
    <text evidence="4">The sequence shown here is derived from an EMBL/GenBank/DDBJ whole genome shotgun (WGS) entry which is preliminary data.</text>
</comment>
<feature type="domain" description="Hydantoinase A/oxoprolinase" evidence="1">
    <location>
        <begin position="206"/>
        <end position="493"/>
    </location>
</feature>
<dbReference type="RefSeq" id="WP_147846125.1">
    <property type="nucleotide sequence ID" value="NZ_VDUZ01000005.1"/>
</dbReference>
<dbReference type="InterPro" id="IPR049517">
    <property type="entry name" value="ACX-like_C"/>
</dbReference>
<dbReference type="Pfam" id="PF01968">
    <property type="entry name" value="Hydantoinase_A"/>
    <property type="match status" value="1"/>
</dbReference>
<name>A0A5C8PSF9_9HYPH</name>
<dbReference type="Pfam" id="PF19278">
    <property type="entry name" value="Hydant_A_C"/>
    <property type="match status" value="1"/>
</dbReference>
<dbReference type="AlphaFoldDB" id="A0A5C8PSF9"/>
<evidence type="ECO:0000259" key="1">
    <source>
        <dbReference type="Pfam" id="PF01968"/>
    </source>
</evidence>
<dbReference type="SUPFAM" id="SSF53067">
    <property type="entry name" value="Actin-like ATPase domain"/>
    <property type="match status" value="1"/>
</dbReference>
<feature type="domain" description="Hydantoinase/oxoprolinase N-terminal" evidence="2">
    <location>
        <begin position="4"/>
        <end position="185"/>
    </location>
</feature>
<feature type="domain" description="Acetophenone carboxylase-like C-terminal" evidence="3">
    <location>
        <begin position="511"/>
        <end position="680"/>
    </location>
</feature>
<protein>
    <submittedName>
        <fullName evidence="4">Hydantoinase/oxoprolinase family protein</fullName>
    </submittedName>
</protein>
<evidence type="ECO:0000259" key="3">
    <source>
        <dbReference type="Pfam" id="PF19278"/>
    </source>
</evidence>
<sequence length="692" mass="73275">MQTIGVDVGGTFTDLVFCDLKTGQLAIHKVSTTPHDPSEGVLAGIRELCQQNRIDPGGIRYVFHGTTTATNSVLENKGAKAGLITNQGFRDIVHIGRHQRVEHYSIMQELPWQSRPLVQRRYRKTVGGRLAPPTGQELEPLDEAGVRRAAQELKAEGVESVAICFLFSYLNPAHELRAKAIVQAEMPDAFVTTSSFVSPQFREFERFTTASLAAFIGPKVERYIDHLDKALSDSGISGDLRIMASNGGVATPAMVSEKPTLTLLSGLAAGVLGGAWVGELVGRRRLITFDIGGTSADIGIIVDGKFAETDARSTSIAGFPLLMPMLDIHTIGAGGGSIAYVDRGGAFRVGPQSAGAVPGPAAYGRGGDQPTVTDANLVLGRLDANDFLGGSMALDAEASRRVIGGLAAQLGLPLNDAAEGVLTILNANMANAIRSRTVQKGIDPRGFALVAFGGAGPLHGAEVAAMLGIPEVIVPPHPGITSAVGLLTTDLKYDTIRTQFQVSDAVDVDRLNRDCLDMQAELARQFEADKIPAADVTWQRVGDLRYVGQGYELKIPLPGGTIDAAGLAGIWDAFHKAHAAEYGHAFEASPIEIVNVRVSGIGAMPKLTRPPAPAGGSLDAARLRTSACVFRVDGTLKSFETPVYQRAKLPVEERFEGPAIILQKDSTTVVPPRTTAMVDTSGSIIITLGDRS</sequence>
<dbReference type="Proteomes" id="UP000321638">
    <property type="component" value="Unassembled WGS sequence"/>
</dbReference>
<evidence type="ECO:0000313" key="4">
    <source>
        <dbReference type="EMBL" id="TXL79616.1"/>
    </source>
</evidence>
<gene>
    <name evidence="4" type="ORF">FHP25_06710</name>
</gene>
<keyword evidence="5" id="KW-1185">Reference proteome</keyword>
<dbReference type="GO" id="GO:0017168">
    <property type="term" value="F:5-oxoprolinase (ATP-hydrolyzing) activity"/>
    <property type="evidence" value="ECO:0007669"/>
    <property type="project" value="TreeGrafter"/>
</dbReference>
<dbReference type="EMBL" id="VDUZ01000005">
    <property type="protein sequence ID" value="TXL79616.1"/>
    <property type="molecule type" value="Genomic_DNA"/>
</dbReference>
<dbReference type="PANTHER" id="PTHR11365:SF23">
    <property type="entry name" value="HYPOTHETICAL 5-OXOPROLINASE (EUROFUNG)-RELATED"/>
    <property type="match status" value="1"/>
</dbReference>
<dbReference type="InterPro" id="IPR008040">
    <property type="entry name" value="Hydant_A_N"/>
</dbReference>
<dbReference type="Gene3D" id="3.30.420.40">
    <property type="match status" value="1"/>
</dbReference>
<dbReference type="Pfam" id="PF05378">
    <property type="entry name" value="Hydant_A_N"/>
    <property type="match status" value="1"/>
</dbReference>
<dbReference type="GO" id="GO:0005829">
    <property type="term" value="C:cytosol"/>
    <property type="evidence" value="ECO:0007669"/>
    <property type="project" value="TreeGrafter"/>
</dbReference>